<dbReference type="SMART" id="SM00387">
    <property type="entry name" value="HATPase_c"/>
    <property type="match status" value="1"/>
</dbReference>
<accession>A0A1Y5SLQ7</accession>
<gene>
    <name evidence="7" type="primary">tcrY</name>
    <name evidence="7" type="ORF">PAM7971_02079</name>
</gene>
<protein>
    <recommendedName>
        <fullName evidence="2">histidine kinase</fullName>
        <ecNumber evidence="2">2.7.13.3</ecNumber>
    </recommendedName>
</protein>
<dbReference type="PANTHER" id="PTHR43711">
    <property type="entry name" value="TWO-COMPONENT HISTIDINE KINASE"/>
    <property type="match status" value="1"/>
</dbReference>
<reference evidence="7 8" key="1">
    <citation type="submission" date="2017-03" db="EMBL/GenBank/DDBJ databases">
        <authorList>
            <person name="Afonso C.L."/>
            <person name="Miller P.J."/>
            <person name="Scott M.A."/>
            <person name="Spackman E."/>
            <person name="Goraichik I."/>
            <person name="Dimitrov K.M."/>
            <person name="Suarez D.L."/>
            <person name="Swayne D.E."/>
        </authorList>
    </citation>
    <scope>NUCLEOTIDE SEQUENCE [LARGE SCALE GENOMIC DNA]</scope>
    <source>
        <strain evidence="7 8">CECT 7971</strain>
    </source>
</reference>
<dbReference type="SUPFAM" id="SSF55874">
    <property type="entry name" value="ATPase domain of HSP90 chaperone/DNA topoisomerase II/histidine kinase"/>
    <property type="match status" value="1"/>
</dbReference>
<sequence>MLNVMAQTQGLSISNDRFVSHFVHDLRACLRAADALPDWIEEDLKGVTDKLPESVHRHLADIKTNAQRADRLINSVRELCNLDDQIYASEIIDLRQTVQAVVNDSATPSDFEIKVEMVEQLCLVPPDAVQSVVRALLDNAFKHYGTNAGTVIVTNIDTQGALWVSDNGQGILERYHESIFDPFATLQSRDIIEGSGLGLTIARKQVENWGGTLKVIPEGPLKGATLQIKF</sequence>
<dbReference type="STRING" id="658057.SAMN04488032_1324"/>
<dbReference type="Gene3D" id="3.30.565.10">
    <property type="entry name" value="Histidine kinase-like ATPase, C-terminal domain"/>
    <property type="match status" value="1"/>
</dbReference>
<dbReference type="Proteomes" id="UP000193307">
    <property type="component" value="Unassembled WGS sequence"/>
</dbReference>
<evidence type="ECO:0000256" key="2">
    <source>
        <dbReference type="ARBA" id="ARBA00012438"/>
    </source>
</evidence>
<comment type="catalytic activity">
    <reaction evidence="1">
        <text>ATP + protein L-histidine = ADP + protein N-phospho-L-histidine.</text>
        <dbReference type="EC" id="2.7.13.3"/>
    </reaction>
</comment>
<dbReference type="PRINTS" id="PR00344">
    <property type="entry name" value="BCTRLSENSOR"/>
</dbReference>
<dbReference type="InterPro" id="IPR036097">
    <property type="entry name" value="HisK_dim/P_sf"/>
</dbReference>
<dbReference type="GO" id="GO:0000155">
    <property type="term" value="F:phosphorelay sensor kinase activity"/>
    <property type="evidence" value="ECO:0007669"/>
    <property type="project" value="InterPro"/>
</dbReference>
<dbReference type="RefSeq" id="WP_170842244.1">
    <property type="nucleotide sequence ID" value="NZ_FNZV01000032.1"/>
</dbReference>
<dbReference type="InterPro" id="IPR050736">
    <property type="entry name" value="Sensor_HK_Regulatory"/>
</dbReference>
<dbReference type="EMBL" id="FWFW01000005">
    <property type="protein sequence ID" value="SLN43092.1"/>
    <property type="molecule type" value="Genomic_DNA"/>
</dbReference>
<dbReference type="PROSITE" id="PS50109">
    <property type="entry name" value="HIS_KIN"/>
    <property type="match status" value="1"/>
</dbReference>
<evidence type="ECO:0000313" key="7">
    <source>
        <dbReference type="EMBL" id="SLN43092.1"/>
    </source>
</evidence>
<evidence type="ECO:0000256" key="5">
    <source>
        <dbReference type="ARBA" id="ARBA00023012"/>
    </source>
</evidence>
<dbReference type="InterPro" id="IPR005467">
    <property type="entry name" value="His_kinase_dom"/>
</dbReference>
<dbReference type="PANTHER" id="PTHR43711:SF31">
    <property type="entry name" value="HISTIDINE KINASE"/>
    <property type="match status" value="1"/>
</dbReference>
<keyword evidence="4 7" id="KW-0418">Kinase</keyword>
<keyword evidence="3 7" id="KW-0808">Transferase</keyword>
<dbReference type="AlphaFoldDB" id="A0A1Y5SLQ7"/>
<keyword evidence="8" id="KW-1185">Reference proteome</keyword>
<organism evidence="7 8">
    <name type="scientific">Pacificibacter marinus</name>
    <dbReference type="NCBI Taxonomy" id="658057"/>
    <lineage>
        <taxon>Bacteria</taxon>
        <taxon>Pseudomonadati</taxon>
        <taxon>Pseudomonadota</taxon>
        <taxon>Alphaproteobacteria</taxon>
        <taxon>Rhodobacterales</taxon>
        <taxon>Roseobacteraceae</taxon>
        <taxon>Pacificibacter</taxon>
    </lineage>
</organism>
<evidence type="ECO:0000256" key="3">
    <source>
        <dbReference type="ARBA" id="ARBA00022679"/>
    </source>
</evidence>
<dbReference type="Pfam" id="PF02518">
    <property type="entry name" value="HATPase_c"/>
    <property type="match status" value="1"/>
</dbReference>
<dbReference type="InterPro" id="IPR036890">
    <property type="entry name" value="HATPase_C_sf"/>
</dbReference>
<evidence type="ECO:0000256" key="4">
    <source>
        <dbReference type="ARBA" id="ARBA00022777"/>
    </source>
</evidence>
<dbReference type="SUPFAM" id="SSF47384">
    <property type="entry name" value="Homodimeric domain of signal transducing histidine kinase"/>
    <property type="match status" value="1"/>
</dbReference>
<dbReference type="EC" id="2.7.13.3" evidence="2"/>
<evidence type="ECO:0000256" key="1">
    <source>
        <dbReference type="ARBA" id="ARBA00000085"/>
    </source>
</evidence>
<dbReference type="InterPro" id="IPR003594">
    <property type="entry name" value="HATPase_dom"/>
</dbReference>
<dbReference type="Gene3D" id="1.10.287.130">
    <property type="match status" value="1"/>
</dbReference>
<dbReference type="InterPro" id="IPR004358">
    <property type="entry name" value="Sig_transdc_His_kin-like_C"/>
</dbReference>
<name>A0A1Y5SLQ7_9RHOB</name>
<evidence type="ECO:0000259" key="6">
    <source>
        <dbReference type="PROSITE" id="PS50109"/>
    </source>
</evidence>
<evidence type="ECO:0000313" key="8">
    <source>
        <dbReference type="Proteomes" id="UP000193307"/>
    </source>
</evidence>
<dbReference type="CDD" id="cd00075">
    <property type="entry name" value="HATPase"/>
    <property type="match status" value="1"/>
</dbReference>
<feature type="domain" description="Histidine kinase" evidence="6">
    <location>
        <begin position="21"/>
        <end position="230"/>
    </location>
</feature>
<proteinExistence type="predicted"/>
<keyword evidence="5" id="KW-0902">Two-component regulatory system</keyword>